<dbReference type="Pfam" id="PF05036">
    <property type="entry name" value="SPOR"/>
    <property type="match status" value="1"/>
</dbReference>
<dbReference type="AlphaFoldDB" id="A0A2A2FA21"/>
<dbReference type="GO" id="GO:0032153">
    <property type="term" value="C:cell division site"/>
    <property type="evidence" value="ECO:0007669"/>
    <property type="project" value="TreeGrafter"/>
</dbReference>
<dbReference type="InterPro" id="IPR036680">
    <property type="entry name" value="SPOR-like_sf"/>
</dbReference>
<evidence type="ECO:0000259" key="3">
    <source>
        <dbReference type="PROSITE" id="PS51724"/>
    </source>
</evidence>
<dbReference type="EMBL" id="NSKD01000002">
    <property type="protein sequence ID" value="PAU81435.1"/>
    <property type="molecule type" value="Genomic_DNA"/>
</dbReference>
<organism evidence="4 5">
    <name type="scientific">Halovibrio salipaludis</name>
    <dbReference type="NCBI Taxonomy" id="2032626"/>
    <lineage>
        <taxon>Bacteria</taxon>
        <taxon>Pseudomonadati</taxon>
        <taxon>Pseudomonadota</taxon>
        <taxon>Gammaproteobacteria</taxon>
        <taxon>Oceanospirillales</taxon>
        <taxon>Halomonadaceae</taxon>
        <taxon>Halovibrio</taxon>
    </lineage>
</organism>
<evidence type="ECO:0000256" key="2">
    <source>
        <dbReference type="SAM" id="Phobius"/>
    </source>
</evidence>
<feature type="compositionally biased region" description="Acidic residues" evidence="1">
    <location>
        <begin position="102"/>
        <end position="119"/>
    </location>
</feature>
<feature type="compositionally biased region" description="Acidic residues" evidence="1">
    <location>
        <begin position="136"/>
        <end position="154"/>
    </location>
</feature>
<proteinExistence type="predicted"/>
<keyword evidence="2" id="KW-0472">Membrane</keyword>
<dbReference type="InterPro" id="IPR007730">
    <property type="entry name" value="SPOR-like_dom"/>
</dbReference>
<gene>
    <name evidence="4" type="ORF">CK501_05470</name>
</gene>
<dbReference type="GO" id="GO:0042834">
    <property type="term" value="F:peptidoglycan binding"/>
    <property type="evidence" value="ECO:0007669"/>
    <property type="project" value="InterPro"/>
</dbReference>
<keyword evidence="2" id="KW-0812">Transmembrane</keyword>
<accession>A0A2A2FA21</accession>
<dbReference type="PANTHER" id="PTHR38687">
    <property type="entry name" value="CELL DIVISION PROTEIN DEDD-RELATED"/>
    <property type="match status" value="1"/>
</dbReference>
<dbReference type="SUPFAM" id="SSF110997">
    <property type="entry name" value="Sporulation related repeat"/>
    <property type="match status" value="1"/>
</dbReference>
<reference evidence="4 5" key="1">
    <citation type="submission" date="2017-08" db="EMBL/GenBank/DDBJ databases">
        <title>Halovibrio sewagensis sp. nov., isolated from wastewater of high salinity.</title>
        <authorList>
            <person name="Dong X."/>
            <person name="Zhang G."/>
        </authorList>
    </citation>
    <scope>NUCLEOTIDE SEQUENCE [LARGE SCALE GENOMIC DNA]</scope>
    <source>
        <strain evidence="4 5">YL5-2</strain>
    </source>
</reference>
<feature type="transmembrane region" description="Helical" evidence="2">
    <location>
        <begin position="12"/>
        <end position="30"/>
    </location>
</feature>
<evidence type="ECO:0000256" key="1">
    <source>
        <dbReference type="SAM" id="MobiDB-lite"/>
    </source>
</evidence>
<name>A0A2A2FA21_9GAMM</name>
<dbReference type="GO" id="GO:0030428">
    <property type="term" value="C:cell septum"/>
    <property type="evidence" value="ECO:0007669"/>
    <property type="project" value="TreeGrafter"/>
</dbReference>
<protein>
    <submittedName>
        <fullName evidence="4">Sporulation protein</fullName>
    </submittedName>
</protein>
<comment type="caution">
    <text evidence="4">The sequence shown here is derived from an EMBL/GenBank/DDBJ whole genome shotgun (WGS) entry which is preliminary data.</text>
</comment>
<keyword evidence="2" id="KW-1133">Transmembrane helix</keyword>
<dbReference type="GO" id="GO:0032506">
    <property type="term" value="P:cytokinetic process"/>
    <property type="evidence" value="ECO:0007669"/>
    <property type="project" value="TreeGrafter"/>
</dbReference>
<keyword evidence="5" id="KW-1185">Reference proteome</keyword>
<dbReference type="Proteomes" id="UP000218896">
    <property type="component" value="Unassembled WGS sequence"/>
</dbReference>
<sequence>MRSGVRILPDGLGSTGLAGVVTGPGLIKAVTLAQNQRQPRRRDLDGFKQRIIGALIIVSLAVIFLPMLFDEPHQARREQTLEVPPEPEMEPVEVEQPREPEMPESEEAPEIPTADEGEVERDGARDEKITATRDEPEPDPVSEAEPTPEVEQEESGALRGAWLVRLGSFSSRDNALKLRDSVRDQGMDAHSETVENDKGTFTRVFAGPFVDEQKAVSAMEQLESEFNLEAMVVEGEE</sequence>
<feature type="transmembrane region" description="Helical" evidence="2">
    <location>
        <begin position="51"/>
        <end position="69"/>
    </location>
</feature>
<dbReference type="Gene3D" id="3.30.70.1070">
    <property type="entry name" value="Sporulation related repeat"/>
    <property type="match status" value="1"/>
</dbReference>
<feature type="region of interest" description="Disordered" evidence="1">
    <location>
        <begin position="76"/>
        <end position="157"/>
    </location>
</feature>
<evidence type="ECO:0000313" key="5">
    <source>
        <dbReference type="Proteomes" id="UP000218896"/>
    </source>
</evidence>
<feature type="domain" description="SPOR" evidence="3">
    <location>
        <begin position="156"/>
        <end position="235"/>
    </location>
</feature>
<feature type="compositionally biased region" description="Basic and acidic residues" evidence="1">
    <location>
        <begin position="120"/>
        <end position="135"/>
    </location>
</feature>
<dbReference type="InterPro" id="IPR052521">
    <property type="entry name" value="Cell_div_SPOR-domain"/>
</dbReference>
<evidence type="ECO:0000313" key="4">
    <source>
        <dbReference type="EMBL" id="PAU81435.1"/>
    </source>
</evidence>
<dbReference type="PANTHER" id="PTHR38687:SF1">
    <property type="entry name" value="CELL DIVISION PROTEIN DEDD"/>
    <property type="match status" value="1"/>
</dbReference>
<dbReference type="PROSITE" id="PS51724">
    <property type="entry name" value="SPOR"/>
    <property type="match status" value="1"/>
</dbReference>